<sequence length="282" mass="29899">MATPHTGPTATTGAARAHARAQEGARADAMPYRPARTWPAPPPGVPAEDLTWAETVAGGGYTHKIIARGTSLRLADPVGDACAHVLLHDPDHPVERLNVADTVKVPWQAYVTTGHPLLSDQGRAMATVLEDTSNRHDALCGTSSLARNTERYGDGTAYGPAPAGRELLRLAAAKYGLTARDVPPSLSFFQGVRVAGDGTCDFTGSAGPGTHVTLRAERPLLVLIANVPHPLDPRPEYTCSTLEVLAWPGEPTRPGDELWESTPEVRRALTNTADHLAARGIQ</sequence>
<gene>
    <name evidence="3" type="ORF">HNR10_003346</name>
</gene>
<dbReference type="InterPro" id="IPR018959">
    <property type="entry name" value="DUF1989"/>
</dbReference>
<keyword evidence="4" id="KW-1185">Reference proteome</keyword>
<evidence type="ECO:0000313" key="4">
    <source>
        <dbReference type="Proteomes" id="UP000572051"/>
    </source>
</evidence>
<evidence type="ECO:0000313" key="3">
    <source>
        <dbReference type="EMBL" id="NYJ35465.1"/>
    </source>
</evidence>
<accession>A0A7Z0ENN8</accession>
<dbReference type="AlphaFoldDB" id="A0A7Z0ENN8"/>
<organism evidence="3 4">
    <name type="scientific">Nocardiopsis aegyptia</name>
    <dbReference type="NCBI Taxonomy" id="220378"/>
    <lineage>
        <taxon>Bacteria</taxon>
        <taxon>Bacillati</taxon>
        <taxon>Actinomycetota</taxon>
        <taxon>Actinomycetes</taxon>
        <taxon>Streptosporangiales</taxon>
        <taxon>Nocardiopsidaceae</taxon>
        <taxon>Nocardiopsis</taxon>
    </lineage>
</organism>
<name>A0A7Z0ENN8_9ACTN</name>
<feature type="compositionally biased region" description="Low complexity" evidence="1">
    <location>
        <begin position="1"/>
        <end position="16"/>
    </location>
</feature>
<dbReference type="Pfam" id="PF09347">
    <property type="entry name" value="DUF1989"/>
    <property type="match status" value="1"/>
</dbReference>
<reference evidence="3 4" key="1">
    <citation type="submission" date="2020-07" db="EMBL/GenBank/DDBJ databases">
        <title>Sequencing the genomes of 1000 actinobacteria strains.</title>
        <authorList>
            <person name="Klenk H.-P."/>
        </authorList>
    </citation>
    <scope>NUCLEOTIDE SEQUENCE [LARGE SCALE GENOMIC DNA]</scope>
    <source>
        <strain evidence="3 4">DSM 44442</strain>
    </source>
</reference>
<dbReference type="InterPro" id="IPR017792">
    <property type="entry name" value="UAAP1"/>
</dbReference>
<evidence type="ECO:0000259" key="2">
    <source>
        <dbReference type="Pfam" id="PF09347"/>
    </source>
</evidence>
<feature type="region of interest" description="Disordered" evidence="1">
    <location>
        <begin position="1"/>
        <end position="43"/>
    </location>
</feature>
<dbReference type="NCBIfam" id="TIGR03425">
    <property type="entry name" value="urea_degr_2"/>
    <property type="match status" value="1"/>
</dbReference>
<protein>
    <recommendedName>
        <fullName evidence="2">DUF1989 domain-containing protein</fullName>
    </recommendedName>
</protein>
<evidence type="ECO:0000256" key="1">
    <source>
        <dbReference type="SAM" id="MobiDB-lite"/>
    </source>
</evidence>
<dbReference type="RefSeq" id="WP_218897814.1">
    <property type="nucleotide sequence ID" value="NZ_JACCFS010000001.1"/>
</dbReference>
<dbReference type="PANTHER" id="PTHR31527">
    <property type="entry name" value="RE64534P"/>
    <property type="match status" value="1"/>
</dbReference>
<comment type="caution">
    <text evidence="3">The sequence shown here is derived from an EMBL/GenBank/DDBJ whole genome shotgun (WGS) entry which is preliminary data.</text>
</comment>
<feature type="domain" description="DUF1989" evidence="2">
    <location>
        <begin position="54"/>
        <end position="221"/>
    </location>
</feature>
<dbReference type="EMBL" id="JACCFS010000001">
    <property type="protein sequence ID" value="NYJ35465.1"/>
    <property type="molecule type" value="Genomic_DNA"/>
</dbReference>
<proteinExistence type="predicted"/>
<dbReference type="Proteomes" id="UP000572051">
    <property type="component" value="Unassembled WGS sequence"/>
</dbReference>
<dbReference type="PANTHER" id="PTHR31527:SF0">
    <property type="entry name" value="RE64534P"/>
    <property type="match status" value="1"/>
</dbReference>